<evidence type="ECO:0000313" key="12">
    <source>
        <dbReference type="EMBL" id="QAT15143.1"/>
    </source>
</evidence>
<evidence type="ECO:0000256" key="11">
    <source>
        <dbReference type="HAMAP-Rule" id="MF_00276"/>
    </source>
</evidence>
<keyword evidence="15" id="KW-1185">Reference proteome</keyword>
<dbReference type="EMBL" id="CP066026">
    <property type="protein sequence ID" value="QQB87473.1"/>
    <property type="molecule type" value="Genomic_DNA"/>
</dbReference>
<dbReference type="GO" id="GO:0008556">
    <property type="term" value="F:P-type potassium transmembrane transporter activity"/>
    <property type="evidence" value="ECO:0007669"/>
    <property type="project" value="InterPro"/>
</dbReference>
<sequence length="196" mass="19894">MLNYIRPAIVMIALFTGVLGVGYPLAVTGVAQAAFSDQANGSLVRDKAGQVVGSALVGQTFAAPGYLHPRPSAAGDGYDAAASSGSNLGPLNPDLIARVKTDADALQSEAGAKAIPADAVTASASGLDPHISPAYAELQAARIAKARGVGEGQVREVIRQHVEGRTFGVLGQPRVNVLLTNQALDARLGLLTTEGG</sequence>
<organism evidence="12 14">
    <name type="scientific">Brevundimonas diminuta</name>
    <name type="common">Pseudomonas diminuta</name>
    <dbReference type="NCBI Taxonomy" id="293"/>
    <lineage>
        <taxon>Bacteria</taxon>
        <taxon>Pseudomonadati</taxon>
        <taxon>Pseudomonadota</taxon>
        <taxon>Alphaproteobacteria</taxon>
        <taxon>Caulobacterales</taxon>
        <taxon>Caulobacteraceae</taxon>
        <taxon>Brevundimonas</taxon>
    </lineage>
</organism>
<evidence type="ECO:0000313" key="15">
    <source>
        <dbReference type="Proteomes" id="UP000596117"/>
    </source>
</evidence>
<keyword evidence="9 11" id="KW-0406">Ion transport</keyword>
<comment type="subcellular location">
    <subcellularLocation>
        <location evidence="11">Cell membrane</location>
        <topology evidence="11">Single-pass membrane protein</topology>
    </subcellularLocation>
</comment>
<keyword evidence="5 11" id="KW-0547">Nucleotide-binding</keyword>
<reference evidence="12 14" key="1">
    <citation type="submission" date="2019-01" db="EMBL/GenBank/DDBJ databases">
        <title>Brevundimonas diminuta Genome sequencing and assembly.</title>
        <authorList>
            <person name="Chen H."/>
        </authorList>
    </citation>
    <scope>NUCLEOTIDE SEQUENCE [LARGE SCALE GENOMIC DNA]</scope>
    <source>
        <strain evidence="12">ATCC</strain>
        <strain evidence="14">ATCC(B) 19146</strain>
    </source>
</reference>
<dbReference type="Proteomes" id="UP000596117">
    <property type="component" value="Chromosome"/>
</dbReference>
<evidence type="ECO:0000256" key="5">
    <source>
        <dbReference type="ARBA" id="ARBA00022741"/>
    </source>
</evidence>
<keyword evidence="4 11" id="KW-0812">Transmembrane</keyword>
<dbReference type="GO" id="GO:0005886">
    <property type="term" value="C:plasma membrane"/>
    <property type="evidence" value="ECO:0007669"/>
    <property type="project" value="UniProtKB-SubCell"/>
</dbReference>
<dbReference type="NCBIfam" id="TIGR00681">
    <property type="entry name" value="kdpC"/>
    <property type="match status" value="1"/>
</dbReference>
<evidence type="ECO:0000313" key="14">
    <source>
        <dbReference type="Proteomes" id="UP000287388"/>
    </source>
</evidence>
<dbReference type="Pfam" id="PF02669">
    <property type="entry name" value="KdpC"/>
    <property type="match status" value="1"/>
</dbReference>
<keyword evidence="1 11" id="KW-0813">Transport</keyword>
<name>A0A410NZ71_BREDI</name>
<evidence type="ECO:0000256" key="8">
    <source>
        <dbReference type="ARBA" id="ARBA00022989"/>
    </source>
</evidence>
<proteinExistence type="inferred from homology"/>
<dbReference type="KEGG" id="bdm:EQG53_12725"/>
<dbReference type="RefSeq" id="WP_128720101.1">
    <property type="nucleotide sequence ID" value="NZ_BJNC01000009.1"/>
</dbReference>
<keyword evidence="7 11" id="KW-0630">Potassium</keyword>
<comment type="subunit">
    <text evidence="11">The system is composed of three essential subunits: KdpA, KdpB and KdpC.</text>
</comment>
<dbReference type="InterPro" id="IPR003820">
    <property type="entry name" value="KdpC"/>
</dbReference>
<evidence type="ECO:0000256" key="10">
    <source>
        <dbReference type="ARBA" id="ARBA00023136"/>
    </source>
</evidence>
<evidence type="ECO:0000256" key="6">
    <source>
        <dbReference type="ARBA" id="ARBA00022840"/>
    </source>
</evidence>
<evidence type="ECO:0000256" key="3">
    <source>
        <dbReference type="ARBA" id="ARBA00022538"/>
    </source>
</evidence>
<evidence type="ECO:0000256" key="4">
    <source>
        <dbReference type="ARBA" id="ARBA00022692"/>
    </source>
</evidence>
<dbReference type="Proteomes" id="UP000287388">
    <property type="component" value="Chromosome"/>
</dbReference>
<keyword evidence="3 11" id="KW-0633">Potassium transport</keyword>
<dbReference type="EMBL" id="CP035093">
    <property type="protein sequence ID" value="QAT15143.1"/>
    <property type="molecule type" value="Genomic_DNA"/>
</dbReference>
<dbReference type="PANTHER" id="PTHR30042">
    <property type="entry name" value="POTASSIUM-TRANSPORTING ATPASE C CHAIN"/>
    <property type="match status" value="1"/>
</dbReference>
<gene>
    <name evidence="11 12" type="primary">kdpC</name>
    <name evidence="12" type="ORF">EQG53_12725</name>
    <name evidence="13" type="ORF">I6H83_09735</name>
</gene>
<comment type="similarity">
    <text evidence="11">Belongs to the KdpC family.</text>
</comment>
<dbReference type="AlphaFoldDB" id="A0A410NZ71"/>
<evidence type="ECO:0000256" key="9">
    <source>
        <dbReference type="ARBA" id="ARBA00023065"/>
    </source>
</evidence>
<keyword evidence="8 11" id="KW-1133">Transmembrane helix</keyword>
<reference evidence="13 15" key="2">
    <citation type="submission" date="2020-12" db="EMBL/GenBank/DDBJ databases">
        <title>FDA dAtabase for Regulatory Grade micrObial Sequences (FDA-ARGOS): Supporting development and validation of Infectious Disease Dx tests.</title>
        <authorList>
            <person name="Kerrigan L."/>
            <person name="Long C."/>
            <person name="Tallon L."/>
            <person name="Sadzewicz L."/>
            <person name="Zhao X."/>
            <person name="Boylan J."/>
            <person name="Ott S."/>
            <person name="Bowen H."/>
            <person name="Vavikolanu K."/>
            <person name="Mehta A."/>
            <person name="Aluvathingal J."/>
            <person name="Nadendla S."/>
            <person name="Yan Y."/>
            <person name="Sichtig H."/>
        </authorList>
    </citation>
    <scope>NUCLEOTIDE SEQUENCE [LARGE SCALE GENOMIC DNA]</scope>
    <source>
        <strain evidence="13 15">FDAARGOS_1026</strain>
    </source>
</reference>
<evidence type="ECO:0000313" key="13">
    <source>
        <dbReference type="EMBL" id="QQB87473.1"/>
    </source>
</evidence>
<protein>
    <recommendedName>
        <fullName evidence="11">Potassium-transporting ATPase KdpC subunit</fullName>
    </recommendedName>
    <alternativeName>
        <fullName evidence="11">ATP phosphohydrolase [potassium-transporting] C chain</fullName>
    </alternativeName>
    <alternativeName>
        <fullName evidence="11">Potassium-binding and translocating subunit C</fullName>
    </alternativeName>
    <alternativeName>
        <fullName evidence="11">Potassium-translocating ATPase C chain</fullName>
    </alternativeName>
</protein>
<dbReference type="NCBIfam" id="NF001454">
    <property type="entry name" value="PRK00315.1"/>
    <property type="match status" value="1"/>
</dbReference>
<accession>A0A410NZ71</accession>
<keyword evidence="6 11" id="KW-0067">ATP-binding</keyword>
<evidence type="ECO:0000256" key="2">
    <source>
        <dbReference type="ARBA" id="ARBA00022475"/>
    </source>
</evidence>
<keyword evidence="12" id="KW-0378">Hydrolase</keyword>
<dbReference type="HAMAP" id="MF_00276">
    <property type="entry name" value="KdpC"/>
    <property type="match status" value="1"/>
</dbReference>
<keyword evidence="10 11" id="KW-0472">Membrane</keyword>
<dbReference type="GO" id="GO:0016787">
    <property type="term" value="F:hydrolase activity"/>
    <property type="evidence" value="ECO:0007669"/>
    <property type="project" value="UniProtKB-KW"/>
</dbReference>
<comment type="function">
    <text evidence="11">Part of the high-affinity ATP-driven potassium transport (or Kdp) system, which catalyzes the hydrolysis of ATP coupled with the electrogenic transport of potassium into the cytoplasm. This subunit acts as a catalytic chaperone that increases the ATP-binding affinity of the ATP-hydrolyzing subunit KdpB by the formation of a transient KdpB/KdpC/ATP ternary complex.</text>
</comment>
<keyword evidence="2 11" id="KW-1003">Cell membrane</keyword>
<evidence type="ECO:0000256" key="7">
    <source>
        <dbReference type="ARBA" id="ARBA00022958"/>
    </source>
</evidence>
<dbReference type="GO" id="GO:0005524">
    <property type="term" value="F:ATP binding"/>
    <property type="evidence" value="ECO:0007669"/>
    <property type="project" value="UniProtKB-UniRule"/>
</dbReference>
<dbReference type="PIRSF" id="PIRSF001296">
    <property type="entry name" value="K_ATPase_KdpC"/>
    <property type="match status" value="1"/>
</dbReference>
<dbReference type="PANTHER" id="PTHR30042:SF2">
    <property type="entry name" value="POTASSIUM-TRANSPORTING ATPASE KDPC SUBUNIT"/>
    <property type="match status" value="1"/>
</dbReference>
<evidence type="ECO:0000256" key="1">
    <source>
        <dbReference type="ARBA" id="ARBA00022448"/>
    </source>
</evidence>